<feature type="region of interest" description="Disordered" evidence="1">
    <location>
        <begin position="904"/>
        <end position="931"/>
    </location>
</feature>
<evidence type="ECO:0000313" key="4">
    <source>
        <dbReference type="Proteomes" id="UP001321018"/>
    </source>
</evidence>
<accession>A0AAP2Z2P6</accession>
<dbReference type="PANTHER" id="PTHR30121:SF6">
    <property type="entry name" value="SLR6007 PROTEIN"/>
    <property type="match status" value="1"/>
</dbReference>
<dbReference type="Gene3D" id="3.40.50.300">
    <property type="entry name" value="P-loop containing nucleotide triphosphate hydrolases"/>
    <property type="match status" value="2"/>
</dbReference>
<evidence type="ECO:0000259" key="2">
    <source>
        <dbReference type="Pfam" id="PF12696"/>
    </source>
</evidence>
<feature type="domain" description="TraD/TraG TraM recognition site" evidence="2">
    <location>
        <begin position="380"/>
        <end position="457"/>
    </location>
</feature>
<name>A0AAP2Z2P6_9EURY</name>
<feature type="compositionally biased region" description="Acidic residues" evidence="1">
    <location>
        <begin position="13"/>
        <end position="28"/>
    </location>
</feature>
<feature type="region of interest" description="Disordered" evidence="1">
    <location>
        <begin position="1"/>
        <end position="52"/>
    </location>
</feature>
<gene>
    <name evidence="3" type="ORF">OB960_22300</name>
</gene>
<comment type="caution">
    <text evidence="3">The sequence shown here is derived from an EMBL/GenBank/DDBJ whole genome shotgun (WGS) entry which is preliminary data.</text>
</comment>
<keyword evidence="3" id="KW-0238">DNA-binding</keyword>
<evidence type="ECO:0000313" key="3">
    <source>
        <dbReference type="EMBL" id="MCU4744116.1"/>
    </source>
</evidence>
<sequence>MVIDRFLGGGSEPTDDDQDGEQTADDASGENPPVPSSSADERATHKTGVSRHQSDLTTAYDIVECETIRVGGKPIITEAVDEGTVAGPFVRGMFEAGLYDAPAPLWIGYTEDPQTGFREAPLRFESLFRHIWIAGTTGYGKTTQLLNMMIQWAYAGYGLIYFDPKGSDSRELLRMLPEHRLEDIVWIEPGSTTHEKTVGLNFLEVPECETTEEFENEIENRVENLKAVFDTSDYWGINMEAITESMARAMMKSDKPFSVIDMYFTLLNAERREDFALDVEDPYIREFCLEIAKMEDEAIRPLLKRIKSWVENSVIRRIIAHRESTIDFRDIIDNDRIVIVRTPVENTDIKKMVTLGVMRNLWSAIQRRSYELDTTPEPYFVLCDEFDDIASDNLDIESMLARARSMRLSVTLASQYPSQIDKDTLKAMQNNCDNLLTFSVNDSADAKLLMKRFRNYTAEDLITTDQFKVWTRIPLSGGRYSEPVLLRTFPPYPPLRDSSDVDEIIERSLERYGTDPVTDTEILRNLMYREYNGAASPDALTVDRVMAEAIRAIQLREDVRDQNGWVSVTDVDEEVVDRLESDGELEAADTEIEEFPDVRQESPLIDVDLSVRDETVVVRLTDEGEEIATPETGDVRSAGGSDHDALLFDLEAALTRLDFSVDILEQDGSEQPDGIATHPHFDVEFALEAETTTPNRPAKVLQNLRRAQEADRVPMFVVRPGEDDLMQAAARLENILDPPVREMADSTEQLYNMDELVTFGEGATARGGVTAVRPSAGDSARTVWVLDDGDRILSDGETEFIRTASSTELSKDTVPAYYSFDRETGQYTVYEQGETHTYNTVDAFEADWTPIKRPFVPALDLPDPAYGRDSYTVVILPEDGTPQLYREGETAVFDDNIVPVAQADQGSSQVEVSASRSTTDQGQKTTEDELELDPDEDGVDVFVDRFVVSDDGGSVPKKELYQAYLLWAERHDLDSTNDVWFGRKLSNCIDVGSDRQRDGGERITLHTEIGLTEEGTRLLEEANQSE</sequence>
<protein>
    <submittedName>
        <fullName evidence="3">Type IV secretion system DNA-binding domain-containing protein</fullName>
    </submittedName>
</protein>
<dbReference type="InterPro" id="IPR027417">
    <property type="entry name" value="P-loop_NTPase"/>
</dbReference>
<dbReference type="Proteomes" id="UP001321018">
    <property type="component" value="Unassembled WGS sequence"/>
</dbReference>
<dbReference type="InterPro" id="IPR032689">
    <property type="entry name" value="TraG-D_C"/>
</dbReference>
<dbReference type="CDD" id="cd01127">
    <property type="entry name" value="TrwB_TraG_TraD_VirD4"/>
    <property type="match status" value="2"/>
</dbReference>
<dbReference type="Pfam" id="PF12696">
    <property type="entry name" value="TraG-D_C"/>
    <property type="match status" value="1"/>
</dbReference>
<dbReference type="EMBL" id="JAOPKA010000022">
    <property type="protein sequence ID" value="MCU4744116.1"/>
    <property type="molecule type" value="Genomic_DNA"/>
</dbReference>
<organism evidence="3 4">
    <name type="scientific">Natronoglomus mannanivorans</name>
    <dbReference type="NCBI Taxonomy" id="2979990"/>
    <lineage>
        <taxon>Archaea</taxon>
        <taxon>Methanobacteriati</taxon>
        <taxon>Methanobacteriota</taxon>
        <taxon>Stenosarchaea group</taxon>
        <taxon>Halobacteria</taxon>
        <taxon>Halobacteriales</taxon>
        <taxon>Natrialbaceae</taxon>
        <taxon>Natronoglomus</taxon>
    </lineage>
</organism>
<dbReference type="SUPFAM" id="SSF52540">
    <property type="entry name" value="P-loop containing nucleoside triphosphate hydrolases"/>
    <property type="match status" value="1"/>
</dbReference>
<feature type="compositionally biased region" description="Polar residues" evidence="1">
    <location>
        <begin position="904"/>
        <end position="924"/>
    </location>
</feature>
<dbReference type="AlphaFoldDB" id="A0AAP2Z2P6"/>
<evidence type="ECO:0000256" key="1">
    <source>
        <dbReference type="SAM" id="MobiDB-lite"/>
    </source>
</evidence>
<dbReference type="RefSeq" id="WP_338005922.1">
    <property type="nucleotide sequence ID" value="NZ_JAOPKA010000022.1"/>
</dbReference>
<dbReference type="PANTHER" id="PTHR30121">
    <property type="entry name" value="UNCHARACTERIZED PROTEIN YJGR-RELATED"/>
    <property type="match status" value="1"/>
</dbReference>
<reference evidence="3" key="1">
    <citation type="submission" date="2022-09" db="EMBL/GenBank/DDBJ databases">
        <title>Enrichment on poylsaccharides allowed isolation of novel metabolic and taxonomic groups of Haloarchaea.</title>
        <authorList>
            <person name="Sorokin D.Y."/>
            <person name="Elcheninov A.G."/>
            <person name="Khizhniak T.V."/>
            <person name="Kolganova T.V."/>
            <person name="Kublanov I.V."/>
        </authorList>
    </citation>
    <scope>NUCLEOTIDE SEQUENCE</scope>
    <source>
        <strain evidence="3">AArc-xg1-1</strain>
    </source>
</reference>
<dbReference type="GO" id="GO:0003677">
    <property type="term" value="F:DNA binding"/>
    <property type="evidence" value="ECO:0007669"/>
    <property type="project" value="UniProtKB-KW"/>
</dbReference>
<proteinExistence type="predicted"/>
<dbReference type="InterPro" id="IPR051162">
    <property type="entry name" value="T4SS_component"/>
</dbReference>